<feature type="domain" description="SnoaL-like" evidence="1">
    <location>
        <begin position="4"/>
        <end position="125"/>
    </location>
</feature>
<dbReference type="Pfam" id="PF13577">
    <property type="entry name" value="SnoaL_4"/>
    <property type="match status" value="1"/>
</dbReference>
<keyword evidence="3" id="KW-1185">Reference proteome</keyword>
<name>A0A846Y675_9NOCA</name>
<dbReference type="InterPro" id="IPR037401">
    <property type="entry name" value="SnoaL-like"/>
</dbReference>
<dbReference type="RefSeq" id="WP_067881100.1">
    <property type="nucleotide sequence ID" value="NZ_JAAXOP010000028.1"/>
</dbReference>
<comment type="caution">
    <text evidence="2">The sequence shown here is derived from an EMBL/GenBank/DDBJ whole genome shotgun (WGS) entry which is preliminary data.</text>
</comment>
<sequence length="147" mass="16447">MSALTTGYGRAVDRRDADALTSLFTSDVVLVLPPELNGTGAPSELVGRDEVVDAVVKSVQRYVLTRHVVDQPLLEGVSDVTARGETYCTAHHIFPYDDGHRDKRVAIRYQDTFARVEDSWLFSRRELVVDFTETVPVRLPATRETEV</sequence>
<evidence type="ECO:0000313" key="2">
    <source>
        <dbReference type="EMBL" id="NKY54337.1"/>
    </source>
</evidence>
<organism evidence="2 3">
    <name type="scientific">Nocardia vermiculata</name>
    <dbReference type="NCBI Taxonomy" id="257274"/>
    <lineage>
        <taxon>Bacteria</taxon>
        <taxon>Bacillati</taxon>
        <taxon>Actinomycetota</taxon>
        <taxon>Actinomycetes</taxon>
        <taxon>Mycobacteriales</taxon>
        <taxon>Nocardiaceae</taxon>
        <taxon>Nocardia</taxon>
    </lineage>
</organism>
<evidence type="ECO:0000259" key="1">
    <source>
        <dbReference type="Pfam" id="PF13577"/>
    </source>
</evidence>
<dbReference type="InterPro" id="IPR032710">
    <property type="entry name" value="NTF2-like_dom_sf"/>
</dbReference>
<dbReference type="EMBL" id="JAAXOP010000028">
    <property type="protein sequence ID" value="NKY54337.1"/>
    <property type="molecule type" value="Genomic_DNA"/>
</dbReference>
<proteinExistence type="predicted"/>
<evidence type="ECO:0000313" key="3">
    <source>
        <dbReference type="Proteomes" id="UP000565711"/>
    </source>
</evidence>
<gene>
    <name evidence="2" type="ORF">HGA08_29555</name>
</gene>
<reference evidence="2 3" key="1">
    <citation type="submission" date="2020-04" db="EMBL/GenBank/DDBJ databases">
        <title>MicrobeNet Type strains.</title>
        <authorList>
            <person name="Nicholson A.C."/>
        </authorList>
    </citation>
    <scope>NUCLEOTIDE SEQUENCE [LARGE SCALE GENOMIC DNA]</scope>
    <source>
        <strain evidence="2 3">JCM 12354</strain>
    </source>
</reference>
<dbReference type="AlphaFoldDB" id="A0A846Y675"/>
<accession>A0A846Y675</accession>
<dbReference type="SUPFAM" id="SSF54427">
    <property type="entry name" value="NTF2-like"/>
    <property type="match status" value="1"/>
</dbReference>
<dbReference type="Proteomes" id="UP000565711">
    <property type="component" value="Unassembled WGS sequence"/>
</dbReference>
<dbReference type="Gene3D" id="3.10.450.50">
    <property type="match status" value="1"/>
</dbReference>
<protein>
    <submittedName>
        <fullName evidence="2">Nuclear transport factor 2 family protein</fullName>
    </submittedName>
</protein>